<comment type="caution">
    <text evidence="1">The sequence shown here is derived from an EMBL/GenBank/DDBJ whole genome shotgun (WGS) entry which is preliminary data.</text>
</comment>
<dbReference type="Pfam" id="PF09707">
    <property type="entry name" value="Cas_Cas2CT1978"/>
    <property type="match status" value="1"/>
</dbReference>
<gene>
    <name evidence="1" type="primary">cas2</name>
    <name evidence="1" type="ORF">HMPREF7215_1772</name>
</gene>
<dbReference type="Proteomes" id="UP000006462">
    <property type="component" value="Unassembled WGS sequence"/>
</dbReference>
<sequence>MPMTVVITNNVPMKYRGFLASCMLELAPGVYSHPKMSAGIRQRIWQVIEKWYNEQQDLNSSIMLIWSDSSRPGGQGIECLGLPARIVLDCDGVLLSRLSDRETEEQRKQFQEVAL</sequence>
<protein>
    <submittedName>
        <fullName evidence="1">CRISPR-associated endoribonuclease Cas2</fullName>
    </submittedName>
</protein>
<keyword evidence="2" id="KW-1185">Reference proteome</keyword>
<dbReference type="NCBIfam" id="TIGR01873">
    <property type="entry name" value="cas_CT1978"/>
    <property type="match status" value="1"/>
</dbReference>
<proteinExistence type="predicted"/>
<name>A0ABP2HUG5_9BACT</name>
<dbReference type="GeneID" id="90987408"/>
<dbReference type="EMBL" id="ADFP01000059">
    <property type="protein sequence ID" value="EFB90856.1"/>
    <property type="molecule type" value="Genomic_DNA"/>
</dbReference>
<dbReference type="InterPro" id="IPR010152">
    <property type="entry name" value="CRISPR-assoc_prot_Cas2_sub"/>
</dbReference>
<evidence type="ECO:0000313" key="2">
    <source>
        <dbReference type="Proteomes" id="UP000006462"/>
    </source>
</evidence>
<reference evidence="1 2" key="1">
    <citation type="submission" date="2009-12" db="EMBL/GenBank/DDBJ databases">
        <authorList>
            <person name="Shrivastava S."/>
            <person name="Madupu R."/>
            <person name="Durkin A.S."/>
            <person name="Torralba M."/>
            <person name="Methe B."/>
            <person name="Sutton G.G."/>
            <person name="Strausberg R.L."/>
            <person name="Nelson K.E."/>
        </authorList>
    </citation>
    <scope>NUCLEOTIDE SEQUENCE [LARGE SCALE GENOMIC DNA]</scope>
    <source>
        <strain evidence="1 2">W5455</strain>
    </source>
</reference>
<dbReference type="RefSeq" id="WP_009164664.1">
    <property type="nucleotide sequence ID" value="NZ_ADFP01000059.1"/>
</dbReference>
<accession>A0ABP2HUG5</accession>
<evidence type="ECO:0000313" key="1">
    <source>
        <dbReference type="EMBL" id="EFB90856.1"/>
    </source>
</evidence>
<dbReference type="Gene3D" id="3.30.70.240">
    <property type="match status" value="1"/>
</dbReference>
<organism evidence="1 2">
    <name type="scientific">Pyramidobacter piscolens W5455</name>
    <dbReference type="NCBI Taxonomy" id="352165"/>
    <lineage>
        <taxon>Bacteria</taxon>
        <taxon>Thermotogati</taxon>
        <taxon>Synergistota</taxon>
        <taxon>Synergistia</taxon>
        <taxon>Synergistales</taxon>
        <taxon>Dethiosulfovibrionaceae</taxon>
        <taxon>Pyramidobacter</taxon>
    </lineage>
</organism>